<feature type="region of interest" description="Disordered" evidence="1">
    <location>
        <begin position="64"/>
        <end position="90"/>
    </location>
</feature>
<organism evidence="2">
    <name type="scientific">Talaromyces marneffei PM1</name>
    <dbReference type="NCBI Taxonomy" id="1077442"/>
    <lineage>
        <taxon>Eukaryota</taxon>
        <taxon>Fungi</taxon>
        <taxon>Dikarya</taxon>
        <taxon>Ascomycota</taxon>
        <taxon>Pezizomycotina</taxon>
        <taxon>Eurotiomycetes</taxon>
        <taxon>Eurotiomycetidae</taxon>
        <taxon>Eurotiales</taxon>
        <taxon>Trichocomaceae</taxon>
        <taxon>Talaromyces</taxon>
        <taxon>Talaromyces sect. Talaromyces</taxon>
    </lineage>
</organism>
<proteinExistence type="predicted"/>
<gene>
    <name evidence="2" type="ORF">GQ26_0030090</name>
</gene>
<sequence>MIRSVSCDQRISVGLKWDQLGVKFEDAIEINKFNGSDPSTTEYILNIYAGGLQQAPFGVKQFIKSHIDPSETDPTRTDPTGNSPSDADSI</sequence>
<protein>
    <submittedName>
        <fullName evidence="2">Protein kintoun</fullName>
    </submittedName>
</protein>
<reference evidence="2" key="1">
    <citation type="journal article" date="2014" name="PLoS Genet.">
        <title>Signature Gene Expression Reveals Novel Clues to the Molecular Mechanisms of Dimorphic Transition in Penicillium marneffei.</title>
        <authorList>
            <person name="Yang E."/>
            <person name="Wang G."/>
            <person name="Cai J."/>
            <person name="Woo P.C."/>
            <person name="Lau S.K."/>
            <person name="Yuen K.-Y."/>
            <person name="Chow W.-N."/>
            <person name="Lin X."/>
        </authorList>
    </citation>
    <scope>NUCLEOTIDE SEQUENCE [LARGE SCALE GENOMIC DNA]</scope>
    <source>
        <strain evidence="2">PM1</strain>
    </source>
</reference>
<dbReference type="AlphaFoldDB" id="A0A093VPY4"/>
<evidence type="ECO:0000313" key="2">
    <source>
        <dbReference type="EMBL" id="KFX52034.1"/>
    </source>
</evidence>
<dbReference type="EMBL" id="JPOX01000003">
    <property type="protein sequence ID" value="KFX52034.1"/>
    <property type="molecule type" value="Genomic_DNA"/>
</dbReference>
<feature type="compositionally biased region" description="Basic and acidic residues" evidence="1">
    <location>
        <begin position="65"/>
        <end position="76"/>
    </location>
</feature>
<name>A0A093VPY4_TALMA</name>
<comment type="caution">
    <text evidence="2">The sequence shown here is derived from an EMBL/GenBank/DDBJ whole genome shotgun (WGS) entry which is preliminary data.</text>
</comment>
<feature type="compositionally biased region" description="Polar residues" evidence="1">
    <location>
        <begin position="77"/>
        <end position="90"/>
    </location>
</feature>
<accession>A0A093VPY4</accession>
<evidence type="ECO:0000256" key="1">
    <source>
        <dbReference type="SAM" id="MobiDB-lite"/>
    </source>
</evidence>
<dbReference type="HOGENOM" id="CLU_2442363_0_0_1"/>